<evidence type="ECO:0000313" key="2">
    <source>
        <dbReference type="Proteomes" id="UP000001471"/>
    </source>
</evidence>
<dbReference type="AlphaFoldDB" id="B2WCI1"/>
<evidence type="ECO:0000313" key="1">
    <source>
        <dbReference type="EMBL" id="EDU50609.1"/>
    </source>
</evidence>
<reference evidence="2" key="1">
    <citation type="journal article" date="2013" name="G3 (Bethesda)">
        <title>Comparative genomics of a plant-pathogenic fungus, Pyrenophora tritici-repentis, reveals transduplication and the impact of repeat elements on pathogenicity and population divergence.</title>
        <authorList>
            <person name="Manning V.A."/>
            <person name="Pandelova I."/>
            <person name="Dhillon B."/>
            <person name="Wilhelm L.J."/>
            <person name="Goodwin S.B."/>
            <person name="Berlin A.M."/>
            <person name="Figueroa M."/>
            <person name="Freitag M."/>
            <person name="Hane J.K."/>
            <person name="Henrissat B."/>
            <person name="Holman W.H."/>
            <person name="Kodira C.D."/>
            <person name="Martin J."/>
            <person name="Oliver R.P."/>
            <person name="Robbertse B."/>
            <person name="Schackwitz W."/>
            <person name="Schwartz D.C."/>
            <person name="Spatafora J.W."/>
            <person name="Turgeon B.G."/>
            <person name="Yandava C."/>
            <person name="Young S."/>
            <person name="Zhou S."/>
            <person name="Zeng Q."/>
            <person name="Grigoriev I.V."/>
            <person name="Ma L.-J."/>
            <person name="Ciuffetti L.M."/>
        </authorList>
    </citation>
    <scope>NUCLEOTIDE SEQUENCE [LARGE SCALE GENOMIC DNA]</scope>
    <source>
        <strain evidence="2">Pt-1C-BFP</strain>
    </source>
</reference>
<dbReference type="HOGENOM" id="CLU_2293109_0_0_1"/>
<dbReference type="EMBL" id="DS231622">
    <property type="protein sequence ID" value="EDU50609.1"/>
    <property type="molecule type" value="Genomic_DNA"/>
</dbReference>
<organism evidence="1 2">
    <name type="scientific">Pyrenophora tritici-repentis (strain Pt-1C-BFP)</name>
    <name type="common">Wheat tan spot fungus</name>
    <name type="synonym">Drechslera tritici-repentis</name>
    <dbReference type="NCBI Taxonomy" id="426418"/>
    <lineage>
        <taxon>Eukaryota</taxon>
        <taxon>Fungi</taxon>
        <taxon>Dikarya</taxon>
        <taxon>Ascomycota</taxon>
        <taxon>Pezizomycotina</taxon>
        <taxon>Dothideomycetes</taxon>
        <taxon>Pleosporomycetidae</taxon>
        <taxon>Pleosporales</taxon>
        <taxon>Pleosporineae</taxon>
        <taxon>Pleosporaceae</taxon>
        <taxon>Pyrenophora</taxon>
    </lineage>
</organism>
<proteinExistence type="predicted"/>
<sequence>MVRLLVPEVSRISCIKAKDYDNFMAYISLYCLLWQCLAGRWSRASAESNSDSSKKKAKSWDHSNGTSRLVNTLWMMELSRERSCRGLPSMLFGELRGCGLD</sequence>
<dbReference type="InParanoid" id="B2WCI1"/>
<accession>B2WCI1</accession>
<gene>
    <name evidence="1" type="ORF">PTRG_07690</name>
</gene>
<dbReference type="Proteomes" id="UP000001471">
    <property type="component" value="Unassembled WGS sequence"/>
</dbReference>
<protein>
    <submittedName>
        <fullName evidence="1">Uncharacterized protein</fullName>
    </submittedName>
</protein>
<name>B2WCI1_PYRTR</name>